<dbReference type="PROSITE" id="PS51257">
    <property type="entry name" value="PROKAR_LIPOPROTEIN"/>
    <property type="match status" value="1"/>
</dbReference>
<dbReference type="PANTHER" id="PTHR34853:SF1">
    <property type="entry name" value="LIPASE 5"/>
    <property type="match status" value="1"/>
</dbReference>
<dbReference type="GO" id="GO:0004806">
    <property type="term" value="F:triacylglycerol lipase activity"/>
    <property type="evidence" value="ECO:0007669"/>
    <property type="project" value="InterPro"/>
</dbReference>
<evidence type="ECO:0000313" key="2">
    <source>
        <dbReference type="EMBL" id="QIS15910.1"/>
    </source>
</evidence>
<keyword evidence="1" id="KW-0732">Signal</keyword>
<dbReference type="PIRSF" id="PIRSF029171">
    <property type="entry name" value="Esterase_LipA"/>
    <property type="match status" value="1"/>
</dbReference>
<dbReference type="InterPro" id="IPR005152">
    <property type="entry name" value="Lipase_secreted"/>
</dbReference>
<accession>A0A6G9YS12</accession>
<evidence type="ECO:0000313" key="3">
    <source>
        <dbReference type="Proteomes" id="UP000503540"/>
    </source>
</evidence>
<organism evidence="2 3">
    <name type="scientific">Nocardia arthritidis</name>
    <dbReference type="NCBI Taxonomy" id="228602"/>
    <lineage>
        <taxon>Bacteria</taxon>
        <taxon>Bacillati</taxon>
        <taxon>Actinomycetota</taxon>
        <taxon>Actinomycetes</taxon>
        <taxon>Mycobacteriales</taxon>
        <taxon>Nocardiaceae</taxon>
        <taxon>Nocardia</taxon>
    </lineage>
</organism>
<feature type="chain" id="PRO_5039270197" evidence="1">
    <location>
        <begin position="23"/>
        <end position="403"/>
    </location>
</feature>
<proteinExistence type="predicted"/>
<feature type="signal peptide" evidence="1">
    <location>
        <begin position="1"/>
        <end position="22"/>
    </location>
</feature>
<evidence type="ECO:0000256" key="1">
    <source>
        <dbReference type="SAM" id="SignalP"/>
    </source>
</evidence>
<dbReference type="Gene3D" id="1.10.260.130">
    <property type="match status" value="1"/>
</dbReference>
<name>A0A6G9YS12_9NOCA</name>
<keyword evidence="3" id="KW-1185">Reference proteome</keyword>
<protein>
    <submittedName>
        <fullName evidence="2">Prolyl oligopeptidase family serine peptidase</fullName>
    </submittedName>
</protein>
<dbReference type="EMBL" id="CP046172">
    <property type="protein sequence ID" value="QIS15910.1"/>
    <property type="molecule type" value="Genomic_DNA"/>
</dbReference>
<dbReference type="Pfam" id="PF03583">
    <property type="entry name" value="LIP"/>
    <property type="match status" value="1"/>
</dbReference>
<dbReference type="SUPFAM" id="SSF53474">
    <property type="entry name" value="alpha/beta-Hydrolases"/>
    <property type="match status" value="1"/>
</dbReference>
<gene>
    <name evidence="2" type="ORF">F5544_40470</name>
</gene>
<dbReference type="InterPro" id="IPR029058">
    <property type="entry name" value="AB_hydrolase_fold"/>
</dbReference>
<sequence length="403" mass="41682">MIRRLFGSAVLAAGFACCVAGAGTTAAQAVPDPTADPFYAAPADLGASPNGAILKSREIAPGGLPLPVKSWQVQYKSLDSHGGPTTGVATVLVPVTPWTGPGARPLVSYQLAIDSIGSRCAPSYSIRAGLGAGIDNANAEAPVTAIALQRNWAVVIPDYQGPQERFLDGPQAAHQVLDAVRAARAFGADGLTPDSPLGAMGYSAGAFATAWAMEQQPSYAPELHFAGFAAGGIPTEPREMIRSVDGGPSFGLALLMLAAIDHNHPELDVPALLNDRGKAVLAQFASACGTDFQSLAFQRMDQFTTQQDIASNPRLAAALDSMQLGRTAPSTPAFIWHSTGDNILPIAGTDHLVDTWCAAGASITYTRTAIPTHLGAAADLPTAFNYLGDRFSGRPPAPGCARN</sequence>
<dbReference type="Proteomes" id="UP000503540">
    <property type="component" value="Chromosome"/>
</dbReference>
<reference evidence="2 3" key="1">
    <citation type="journal article" date="2019" name="ACS Chem. Biol.">
        <title>Identification and Mobilization of a Cryptic Antibiotic Biosynthesis Gene Locus from a Human-Pathogenic Nocardia Isolate.</title>
        <authorList>
            <person name="Herisse M."/>
            <person name="Ishida K."/>
            <person name="Porter J.L."/>
            <person name="Howden B."/>
            <person name="Hertweck C."/>
            <person name="Stinear T.P."/>
            <person name="Pidot S.J."/>
        </authorList>
    </citation>
    <scope>NUCLEOTIDE SEQUENCE [LARGE SCALE GENOMIC DNA]</scope>
    <source>
        <strain evidence="2 3">AUSMDU00012717</strain>
    </source>
</reference>
<dbReference type="RefSeq" id="WP_167478078.1">
    <property type="nucleotide sequence ID" value="NZ_CP046172.1"/>
</dbReference>
<dbReference type="GO" id="GO:0016042">
    <property type="term" value="P:lipid catabolic process"/>
    <property type="evidence" value="ECO:0007669"/>
    <property type="project" value="InterPro"/>
</dbReference>
<dbReference type="KEGG" id="nah:F5544_40470"/>
<dbReference type="AlphaFoldDB" id="A0A6G9YS12"/>
<dbReference type="Gene3D" id="3.40.50.1820">
    <property type="entry name" value="alpha/beta hydrolase"/>
    <property type="match status" value="1"/>
</dbReference>
<dbReference type="PANTHER" id="PTHR34853">
    <property type="match status" value="1"/>
</dbReference>